<organism evidence="1 2">
    <name type="scientific">Hyaloscypha hepaticicola</name>
    <dbReference type="NCBI Taxonomy" id="2082293"/>
    <lineage>
        <taxon>Eukaryota</taxon>
        <taxon>Fungi</taxon>
        <taxon>Dikarya</taxon>
        <taxon>Ascomycota</taxon>
        <taxon>Pezizomycotina</taxon>
        <taxon>Leotiomycetes</taxon>
        <taxon>Helotiales</taxon>
        <taxon>Hyaloscyphaceae</taxon>
        <taxon>Hyaloscypha</taxon>
    </lineage>
</organism>
<dbReference type="AlphaFoldDB" id="A0A2J6PDW3"/>
<dbReference type="OrthoDB" id="5125733at2759"/>
<evidence type="ECO:0000313" key="1">
    <source>
        <dbReference type="EMBL" id="PMD12231.1"/>
    </source>
</evidence>
<name>A0A2J6PDW3_9HELO</name>
<proteinExistence type="predicted"/>
<protein>
    <submittedName>
        <fullName evidence="1">Uncharacterized protein</fullName>
    </submittedName>
</protein>
<evidence type="ECO:0000313" key="2">
    <source>
        <dbReference type="Proteomes" id="UP000235672"/>
    </source>
</evidence>
<dbReference type="EMBL" id="KZ613558">
    <property type="protein sequence ID" value="PMD12231.1"/>
    <property type="molecule type" value="Genomic_DNA"/>
</dbReference>
<accession>A0A2J6PDW3</accession>
<sequence length="219" mass="24662">MAVLFPVLGLLSSTPFYFSQMLPTSFSSLDNHFSNHSTLRFVRQNLIYGLLWRSQDGLKCCRHHIYVAPSFSWASRSGPITFPHFTSRYNLSVEIAEVECQPAGFNTTGEVRAGFVRLRGSVVAVQFMKTGKDPVSCVLHRGSSVKAAIMIDSRESLEIEDGTIVYCLGMLQSGRSKVYYVLVLMESTLYPEGFERIGMANDIPGEWFRDSTFREVTIF</sequence>
<dbReference type="Proteomes" id="UP000235672">
    <property type="component" value="Unassembled WGS sequence"/>
</dbReference>
<keyword evidence="2" id="KW-1185">Reference proteome</keyword>
<reference evidence="1 2" key="1">
    <citation type="submission" date="2016-05" db="EMBL/GenBank/DDBJ databases">
        <title>A degradative enzymes factory behind the ericoid mycorrhizal symbiosis.</title>
        <authorList>
            <consortium name="DOE Joint Genome Institute"/>
            <person name="Martino E."/>
            <person name="Morin E."/>
            <person name="Grelet G."/>
            <person name="Kuo A."/>
            <person name="Kohler A."/>
            <person name="Daghino S."/>
            <person name="Barry K."/>
            <person name="Choi C."/>
            <person name="Cichocki N."/>
            <person name="Clum A."/>
            <person name="Copeland A."/>
            <person name="Hainaut M."/>
            <person name="Haridas S."/>
            <person name="Labutti K."/>
            <person name="Lindquist E."/>
            <person name="Lipzen A."/>
            <person name="Khouja H.-R."/>
            <person name="Murat C."/>
            <person name="Ohm R."/>
            <person name="Olson A."/>
            <person name="Spatafora J."/>
            <person name="Veneault-Fourrey C."/>
            <person name="Henrissat B."/>
            <person name="Grigoriev I."/>
            <person name="Martin F."/>
            <person name="Perotto S."/>
        </authorList>
    </citation>
    <scope>NUCLEOTIDE SEQUENCE [LARGE SCALE GENOMIC DNA]</scope>
    <source>
        <strain evidence="1 2">UAMH 7357</strain>
    </source>
</reference>
<gene>
    <name evidence="1" type="ORF">NA56DRAFT_501949</name>
</gene>